<dbReference type="STRING" id="324602.Caur_0894"/>
<dbReference type="GO" id="GO:0043565">
    <property type="term" value="F:sequence-specific DNA binding"/>
    <property type="evidence" value="ECO:0007669"/>
    <property type="project" value="InterPro"/>
</dbReference>
<dbReference type="PANTHER" id="PTHR43047:SF72">
    <property type="entry name" value="OSMOSENSING HISTIDINE PROTEIN KINASE SLN1"/>
    <property type="match status" value="1"/>
</dbReference>
<organism evidence="17 18">
    <name type="scientific">Chloroflexus aurantiacus (strain ATCC 29366 / DSM 635 / J-10-fl)</name>
    <dbReference type="NCBI Taxonomy" id="324602"/>
    <lineage>
        <taxon>Bacteria</taxon>
        <taxon>Bacillati</taxon>
        <taxon>Chloroflexota</taxon>
        <taxon>Chloroflexia</taxon>
        <taxon>Chloroflexales</taxon>
        <taxon>Chloroflexineae</taxon>
        <taxon>Chloroflexaceae</taxon>
        <taxon>Chloroflexus</taxon>
    </lineage>
</organism>
<dbReference type="Gene3D" id="1.10.10.60">
    <property type="entry name" value="Homeodomain-like"/>
    <property type="match status" value="2"/>
</dbReference>
<keyword evidence="7" id="KW-0902">Two-component regulatory system</keyword>
<dbReference type="CDD" id="cd06267">
    <property type="entry name" value="PBP1_LacI_sugar_binding-like"/>
    <property type="match status" value="1"/>
</dbReference>
<dbReference type="InterPro" id="IPR018062">
    <property type="entry name" value="HTH_AraC-typ_CS"/>
</dbReference>
<dbReference type="InterPro" id="IPR001789">
    <property type="entry name" value="Sig_transdc_resp-reg_receiver"/>
</dbReference>
<dbReference type="SUPFAM" id="SSF55874">
    <property type="entry name" value="ATPase domain of HSP90 chaperone/DNA topoisomerase II/histidine kinase"/>
    <property type="match status" value="1"/>
</dbReference>
<dbReference type="Pfam" id="PF00072">
    <property type="entry name" value="Response_reg"/>
    <property type="match status" value="1"/>
</dbReference>
<dbReference type="SUPFAM" id="SSF46689">
    <property type="entry name" value="Homeodomain-like"/>
    <property type="match status" value="2"/>
</dbReference>
<protein>
    <recommendedName>
        <fullName evidence="11">Circadian input-output histidine kinase CikA</fullName>
        <ecNumber evidence="3">2.7.13.3</ecNumber>
    </recommendedName>
</protein>
<proteinExistence type="inferred from homology"/>
<dbReference type="PROSITE" id="PS50109">
    <property type="entry name" value="HIS_KIN"/>
    <property type="match status" value="1"/>
</dbReference>
<keyword evidence="13" id="KW-1133">Transmembrane helix</keyword>
<dbReference type="InterPro" id="IPR003661">
    <property type="entry name" value="HisK_dim/P_dom"/>
</dbReference>
<dbReference type="InterPro" id="IPR036097">
    <property type="entry name" value="HisK_dim/P_sf"/>
</dbReference>
<dbReference type="SUPFAM" id="SSF52172">
    <property type="entry name" value="CheY-like"/>
    <property type="match status" value="2"/>
</dbReference>
<dbReference type="GO" id="GO:0000155">
    <property type="term" value="F:phosphorelay sensor kinase activity"/>
    <property type="evidence" value="ECO:0000318"/>
    <property type="project" value="GO_Central"/>
</dbReference>
<evidence type="ECO:0000256" key="6">
    <source>
        <dbReference type="ARBA" id="ARBA00022777"/>
    </source>
</evidence>
<keyword evidence="6" id="KW-0418">Kinase</keyword>
<dbReference type="InterPro" id="IPR005467">
    <property type="entry name" value="His_kinase_dom"/>
</dbReference>
<accession>A9WH32</accession>
<dbReference type="Pfam" id="PF00512">
    <property type="entry name" value="HisKA"/>
    <property type="match status" value="1"/>
</dbReference>
<dbReference type="EnsemblBacteria" id="ABY34127">
    <property type="protein sequence ID" value="ABY34127"/>
    <property type="gene ID" value="Caur_0894"/>
</dbReference>
<keyword evidence="4 12" id="KW-0597">Phosphoprotein</keyword>
<evidence type="ECO:0000259" key="15">
    <source>
        <dbReference type="PROSITE" id="PS50109"/>
    </source>
</evidence>
<dbReference type="PROSITE" id="PS01124">
    <property type="entry name" value="HTH_ARAC_FAMILY_2"/>
    <property type="match status" value="1"/>
</dbReference>
<dbReference type="eggNOG" id="COG0784">
    <property type="taxonomic scope" value="Bacteria"/>
</dbReference>
<dbReference type="eggNOG" id="COG2205">
    <property type="taxonomic scope" value="Bacteria"/>
</dbReference>
<dbReference type="SMART" id="SM00448">
    <property type="entry name" value="REC"/>
    <property type="match status" value="1"/>
</dbReference>
<keyword evidence="18" id="KW-1185">Reference proteome</keyword>
<feature type="modified residue" description="4-aspartylphosphate" evidence="12">
    <location>
        <position position="1015"/>
    </location>
</feature>
<evidence type="ECO:0000259" key="16">
    <source>
        <dbReference type="PROSITE" id="PS50110"/>
    </source>
</evidence>
<dbReference type="InterPro" id="IPR004358">
    <property type="entry name" value="Sig_transdc_His_kin-like_C"/>
</dbReference>
<dbReference type="RefSeq" id="WP_012256783.1">
    <property type="nucleotide sequence ID" value="NC_010175.1"/>
</dbReference>
<dbReference type="GO" id="GO:0005524">
    <property type="term" value="F:ATP binding"/>
    <property type="evidence" value="ECO:0007669"/>
    <property type="project" value="UniProtKB-KW"/>
</dbReference>
<keyword evidence="17" id="KW-0067">ATP-binding</keyword>
<dbReference type="EMBL" id="CP000909">
    <property type="protein sequence ID" value="ABY34127.1"/>
    <property type="molecule type" value="Genomic_DNA"/>
</dbReference>
<dbReference type="PROSITE" id="PS50110">
    <property type="entry name" value="RESPONSE_REGULATORY"/>
    <property type="match status" value="1"/>
</dbReference>
<dbReference type="GO" id="GO:0000160">
    <property type="term" value="P:phosphorelay signal transduction system"/>
    <property type="evidence" value="ECO:0000318"/>
    <property type="project" value="GO_Central"/>
</dbReference>
<keyword evidence="13" id="KW-0472">Membrane</keyword>
<comment type="catalytic activity">
    <reaction evidence="1">
        <text>ATP + protein L-histidine = ADP + protein N-phospho-L-histidine.</text>
        <dbReference type="EC" id="2.7.13.3"/>
    </reaction>
</comment>
<name>A9WH32_CHLAA</name>
<dbReference type="InterPro" id="IPR028082">
    <property type="entry name" value="Peripla_BP_I"/>
</dbReference>
<dbReference type="Pfam" id="PF02518">
    <property type="entry name" value="HATPase_c"/>
    <property type="match status" value="1"/>
</dbReference>
<dbReference type="GO" id="GO:0005886">
    <property type="term" value="C:plasma membrane"/>
    <property type="evidence" value="ECO:0000318"/>
    <property type="project" value="GO_Central"/>
</dbReference>
<evidence type="ECO:0000256" key="4">
    <source>
        <dbReference type="ARBA" id="ARBA00022553"/>
    </source>
</evidence>
<sequence>MRNTRAMSQRTRWPTVGVIAGWQFYGTALTMSYLSPIYLGIRQAAQDLQCNLLLACGMGPSLQLNDPSQPAWFTIADGTNFVPVGPWNTHGLIIINPLQRPERSQMVQAIRDAGHPVIFVGSGEPGPTIVANNAGGIYLALQHLIEHGHRQIAFIAGSEHDLEGDTGDRLRAFHSSMARFGLEVDERLIAFGRHVFTGGYTAMRQLLATGVPFTAVLASNDESALGAISALQEAGYRVPDDIAIIGFDDRPEGLLAEPALTSVQIPLFKMGYQALKLMVHHLRERVPLPELVQVPTRLIIRESCGCSQNAVLADALEMTSLHPDISDTTDLRDAVIRSMGDLLSQKSRGFTPEEIDQLCRRLLTAFLESVQAASPDQFRTVLAQMLKQVTSVGDDAHEWQIAISYIRDVLPRLLDPAFHPAALNLLDEARMTISAAMRVQHWHYRHTQHQTNNRIGRLTARLLNALAESDIYDILAQHLPELNLPLLWIGYFEADRDDPVAWCRLRAVTMPQQPVIRIRSRSFPPSQWLTAGQPFQLSLIPLTGIDSEAGFVTFDCSRLDLYGTIVQQISAALNAARLYRAATEGRRLSEEANQLKSRFLSMVSHELQTPLNLIVGMSDLLLRESAEGTQHLPLQVRHDLKRIYDNARHLSRLIGDVLDLTSSDAGQLRLVCDVVDLGQVMRAVADIGQQMAADKHLIWHDAIPAEGPWVWGDRTRLQQIALNLVVNAIKFTNRGSVSLTVTTEADAVTVTVRDTGIGLSPEEQARIFGEFQRTERSIERGYSGIGLGLAICKRLVALHGGTIGVHSSGVEGEGSAFFFRLPTIAAPTVKQRRKSQPVTTRSRVLLLSTGTDERLQHHLEKRGFAVTSLPIDDSAAWVSELLNKSYSAVVLNAVQGDQAWWQAIRVLKANSATRDLPLLCCAMTEQHGTVLEFNYLTKPVELADLARVLDQYWLKSDPVSAGHTILVVDDDPDTLELHARIIQSYSAGHRVLRARSGREALTILQQQPVDLVLLDLMMPEMNGFTLLQMMREDQRLREIPVIVITGRMLSEEDMALLNQGVTTILSKGIFSADETLAHLQAALERRRRLSDQAQMLVRKAMAYIHSHYTHPLTRQDIAHYVGMSEDYLTHCFRQELGTTPVEYLNRYRVLQARHLLAESDKSITNIALEVGFSSSSYFSRVFRKEVGQSPEEYRRLKQSSVR</sequence>
<dbReference type="SUPFAM" id="SSF47384">
    <property type="entry name" value="Homodimeric domain of signal transducing histidine kinase"/>
    <property type="match status" value="1"/>
</dbReference>
<dbReference type="Gene3D" id="1.10.287.130">
    <property type="match status" value="1"/>
</dbReference>
<keyword evidence="8" id="KW-0805">Transcription regulation</keyword>
<dbReference type="InterPro" id="IPR003594">
    <property type="entry name" value="HATPase_dom"/>
</dbReference>
<dbReference type="InterPro" id="IPR046335">
    <property type="entry name" value="LacI/GalR-like_sensor"/>
</dbReference>
<feature type="domain" description="Histidine kinase" evidence="15">
    <location>
        <begin position="602"/>
        <end position="825"/>
    </location>
</feature>
<reference evidence="18" key="1">
    <citation type="journal article" date="2011" name="BMC Genomics">
        <title>Complete genome sequence of the filamentous anoxygenic phototrophic bacterium Chloroflexus aurantiacus.</title>
        <authorList>
            <person name="Tang K.H."/>
            <person name="Barry K."/>
            <person name="Chertkov O."/>
            <person name="Dalin E."/>
            <person name="Han C.S."/>
            <person name="Hauser L.J."/>
            <person name="Honchak B.M."/>
            <person name="Karbach L.E."/>
            <person name="Land M.L."/>
            <person name="Lapidus A."/>
            <person name="Larimer F.W."/>
            <person name="Mikhailova N."/>
            <person name="Pitluck S."/>
            <person name="Pierson B.K."/>
            <person name="Blankenship R.E."/>
        </authorList>
    </citation>
    <scope>NUCLEOTIDE SEQUENCE [LARGE SCALE GENOMIC DNA]</scope>
    <source>
        <strain evidence="18">ATCC 29366 / DSM 635 / J-10-fl</strain>
    </source>
</reference>
<dbReference type="eggNOG" id="COG0745">
    <property type="taxonomic scope" value="Bacteria"/>
</dbReference>
<dbReference type="Pfam" id="PF13377">
    <property type="entry name" value="Peripla_BP_3"/>
    <property type="match status" value="1"/>
</dbReference>
<dbReference type="eggNOG" id="COG2207">
    <property type="taxonomic scope" value="Bacteria"/>
</dbReference>
<dbReference type="PANTHER" id="PTHR43047">
    <property type="entry name" value="TWO-COMPONENT HISTIDINE PROTEIN KINASE"/>
    <property type="match status" value="1"/>
</dbReference>
<dbReference type="InterPro" id="IPR018060">
    <property type="entry name" value="HTH_AraC"/>
</dbReference>
<comment type="similarity">
    <text evidence="2">In the N-terminal section; belongs to the phytochrome family.</text>
</comment>
<dbReference type="HOGENOM" id="CLU_283836_0_0_0"/>
<dbReference type="KEGG" id="cau:Caur_0894"/>
<dbReference type="SMART" id="SM00388">
    <property type="entry name" value="HisKA"/>
    <property type="match status" value="1"/>
</dbReference>
<dbReference type="Gene3D" id="3.30.565.10">
    <property type="entry name" value="Histidine kinase-like ATPase, C-terminal domain"/>
    <property type="match status" value="1"/>
</dbReference>
<evidence type="ECO:0000256" key="10">
    <source>
        <dbReference type="ARBA" id="ARBA00023163"/>
    </source>
</evidence>
<evidence type="ECO:0000256" key="1">
    <source>
        <dbReference type="ARBA" id="ARBA00000085"/>
    </source>
</evidence>
<dbReference type="GO" id="GO:0009927">
    <property type="term" value="F:histidine phosphotransfer kinase activity"/>
    <property type="evidence" value="ECO:0000318"/>
    <property type="project" value="GO_Central"/>
</dbReference>
<dbReference type="InterPro" id="IPR011006">
    <property type="entry name" value="CheY-like_superfamily"/>
</dbReference>
<dbReference type="GO" id="GO:0003700">
    <property type="term" value="F:DNA-binding transcription factor activity"/>
    <property type="evidence" value="ECO:0007669"/>
    <property type="project" value="InterPro"/>
</dbReference>
<dbReference type="InParanoid" id="A9WH32"/>
<dbReference type="AlphaFoldDB" id="A9WH32"/>
<feature type="domain" description="Response regulatory" evidence="16">
    <location>
        <begin position="964"/>
        <end position="1082"/>
    </location>
</feature>
<dbReference type="InterPro" id="IPR036890">
    <property type="entry name" value="HATPase_C_sf"/>
</dbReference>
<keyword evidence="13" id="KW-0812">Transmembrane</keyword>
<dbReference type="Pfam" id="PF12833">
    <property type="entry name" value="HTH_18"/>
    <property type="match status" value="1"/>
</dbReference>
<feature type="domain" description="HTH araC/xylS-type" evidence="14">
    <location>
        <begin position="1098"/>
        <end position="1196"/>
    </location>
</feature>
<evidence type="ECO:0000256" key="12">
    <source>
        <dbReference type="PROSITE-ProRule" id="PRU00169"/>
    </source>
</evidence>
<dbReference type="Proteomes" id="UP000002008">
    <property type="component" value="Chromosome"/>
</dbReference>
<dbReference type="SMART" id="SM00342">
    <property type="entry name" value="HTH_ARAC"/>
    <property type="match status" value="1"/>
</dbReference>
<evidence type="ECO:0000256" key="7">
    <source>
        <dbReference type="ARBA" id="ARBA00023012"/>
    </source>
</evidence>
<evidence type="ECO:0000256" key="5">
    <source>
        <dbReference type="ARBA" id="ARBA00022679"/>
    </source>
</evidence>
<evidence type="ECO:0000256" key="13">
    <source>
        <dbReference type="SAM" id="Phobius"/>
    </source>
</evidence>
<feature type="transmembrane region" description="Helical" evidence="13">
    <location>
        <begin position="12"/>
        <end position="34"/>
    </location>
</feature>
<keyword evidence="5" id="KW-0808">Transferase</keyword>
<evidence type="ECO:0000259" key="14">
    <source>
        <dbReference type="PROSITE" id="PS01124"/>
    </source>
</evidence>
<gene>
    <name evidence="17" type="ordered locus">Caur_0894</name>
</gene>
<evidence type="ECO:0000256" key="8">
    <source>
        <dbReference type="ARBA" id="ARBA00023015"/>
    </source>
</evidence>
<evidence type="ECO:0000313" key="17">
    <source>
        <dbReference type="EMBL" id="ABY34127.1"/>
    </source>
</evidence>
<evidence type="ECO:0000256" key="3">
    <source>
        <dbReference type="ARBA" id="ARBA00012438"/>
    </source>
</evidence>
<evidence type="ECO:0000256" key="11">
    <source>
        <dbReference type="ARBA" id="ARBA00074306"/>
    </source>
</evidence>
<dbReference type="PRINTS" id="PR00344">
    <property type="entry name" value="BCTRLSENSOR"/>
</dbReference>
<evidence type="ECO:0000256" key="2">
    <source>
        <dbReference type="ARBA" id="ARBA00006402"/>
    </source>
</evidence>
<dbReference type="eggNOG" id="COG1609">
    <property type="taxonomic scope" value="Bacteria"/>
</dbReference>
<dbReference type="SUPFAM" id="SSF53822">
    <property type="entry name" value="Periplasmic binding protein-like I"/>
    <property type="match status" value="1"/>
</dbReference>
<keyword evidence="17" id="KW-0547">Nucleotide-binding</keyword>
<dbReference type="SMART" id="SM00387">
    <property type="entry name" value="HATPase_c"/>
    <property type="match status" value="1"/>
</dbReference>
<evidence type="ECO:0000256" key="9">
    <source>
        <dbReference type="ARBA" id="ARBA00023125"/>
    </source>
</evidence>
<dbReference type="PATRIC" id="fig|324602.8.peg.1024"/>
<dbReference type="EC" id="2.7.13.3" evidence="3"/>
<keyword evidence="10" id="KW-0804">Transcription</keyword>
<dbReference type="Gene3D" id="3.40.50.2300">
    <property type="match status" value="3"/>
</dbReference>
<dbReference type="CDD" id="cd16922">
    <property type="entry name" value="HATPase_EvgS-ArcB-TorS-like"/>
    <property type="match status" value="1"/>
</dbReference>
<dbReference type="InterPro" id="IPR009057">
    <property type="entry name" value="Homeodomain-like_sf"/>
</dbReference>
<dbReference type="PROSITE" id="PS00041">
    <property type="entry name" value="HTH_ARAC_FAMILY_1"/>
    <property type="match status" value="1"/>
</dbReference>
<dbReference type="CDD" id="cd00082">
    <property type="entry name" value="HisKA"/>
    <property type="match status" value="1"/>
</dbReference>
<evidence type="ECO:0000313" key="18">
    <source>
        <dbReference type="Proteomes" id="UP000002008"/>
    </source>
</evidence>
<keyword evidence="9" id="KW-0238">DNA-binding</keyword>
<dbReference type="FunFam" id="3.30.565.10:FF:000010">
    <property type="entry name" value="Sensor histidine kinase RcsC"/>
    <property type="match status" value="1"/>
</dbReference>